<dbReference type="InterPro" id="IPR029787">
    <property type="entry name" value="Nucleotide_cyclase"/>
</dbReference>
<dbReference type="EMBL" id="VYSB01000050">
    <property type="protein sequence ID" value="MYZ54110.1"/>
    <property type="molecule type" value="Genomic_DNA"/>
</dbReference>
<dbReference type="AlphaFoldDB" id="A0A7C9JAR3"/>
<feature type="domain" description="EAL" evidence="1">
    <location>
        <begin position="271"/>
        <end position="525"/>
    </location>
</feature>
<accession>A0A7C9JAR3</accession>
<dbReference type="PANTHER" id="PTHR44757">
    <property type="entry name" value="DIGUANYLATE CYCLASE DGCP"/>
    <property type="match status" value="1"/>
</dbReference>
<dbReference type="PROSITE" id="PS50887">
    <property type="entry name" value="GGDEF"/>
    <property type="match status" value="1"/>
</dbReference>
<dbReference type="Gene3D" id="3.20.20.450">
    <property type="entry name" value="EAL domain"/>
    <property type="match status" value="1"/>
</dbReference>
<dbReference type="SMART" id="SM00052">
    <property type="entry name" value="EAL"/>
    <property type="match status" value="1"/>
</dbReference>
<dbReference type="PANTHER" id="PTHR44757:SF2">
    <property type="entry name" value="BIOFILM ARCHITECTURE MAINTENANCE PROTEIN MBAA"/>
    <property type="match status" value="1"/>
</dbReference>
<dbReference type="RefSeq" id="WP_161126556.1">
    <property type="nucleotide sequence ID" value="NZ_VYSB01000050.1"/>
</dbReference>
<dbReference type="CDD" id="cd01949">
    <property type="entry name" value="GGDEF"/>
    <property type="match status" value="1"/>
</dbReference>
<gene>
    <name evidence="3" type="ORF">F5985_18810</name>
</gene>
<dbReference type="InterPro" id="IPR052155">
    <property type="entry name" value="Biofilm_reg_signaling"/>
</dbReference>
<dbReference type="Proteomes" id="UP000481947">
    <property type="component" value="Unassembled WGS sequence"/>
</dbReference>
<feature type="domain" description="GGDEF" evidence="2">
    <location>
        <begin position="129"/>
        <end position="262"/>
    </location>
</feature>
<dbReference type="NCBIfam" id="TIGR00254">
    <property type="entry name" value="GGDEF"/>
    <property type="match status" value="1"/>
</dbReference>
<dbReference type="PROSITE" id="PS50883">
    <property type="entry name" value="EAL"/>
    <property type="match status" value="1"/>
</dbReference>
<comment type="caution">
    <text evidence="3">The sequence shown here is derived from an EMBL/GenBank/DDBJ whole genome shotgun (WGS) entry which is preliminary data.</text>
</comment>
<dbReference type="InterPro" id="IPR043128">
    <property type="entry name" value="Rev_trsase/Diguanyl_cyclase"/>
</dbReference>
<evidence type="ECO:0000259" key="2">
    <source>
        <dbReference type="PROSITE" id="PS50887"/>
    </source>
</evidence>
<dbReference type="FunFam" id="3.20.20.450:FF:000001">
    <property type="entry name" value="Cyclic di-GMP phosphodiesterase yahA"/>
    <property type="match status" value="1"/>
</dbReference>
<dbReference type="SUPFAM" id="SSF141868">
    <property type="entry name" value="EAL domain-like"/>
    <property type="match status" value="1"/>
</dbReference>
<dbReference type="InterPro" id="IPR000160">
    <property type="entry name" value="GGDEF_dom"/>
</dbReference>
<feature type="non-terminal residue" evidence="3">
    <location>
        <position position="1"/>
    </location>
</feature>
<proteinExistence type="predicted"/>
<dbReference type="Gene3D" id="3.30.70.270">
    <property type="match status" value="1"/>
</dbReference>
<dbReference type="InterPro" id="IPR035919">
    <property type="entry name" value="EAL_sf"/>
</dbReference>
<evidence type="ECO:0000313" key="4">
    <source>
        <dbReference type="Proteomes" id="UP000481947"/>
    </source>
</evidence>
<reference evidence="3 4" key="1">
    <citation type="submission" date="2019-09" db="EMBL/GenBank/DDBJ databases">
        <title>Identification of Malikia spinosa a prominent benzene-, toluene-, and ethylbenzene-degrading bacterium: enrichment, isolation and whole genome sequencing.</title>
        <authorList>
            <person name="Tancsics A."/>
            <person name="Revesz F."/>
            <person name="Kriszt B."/>
        </authorList>
    </citation>
    <scope>NUCLEOTIDE SEQUENCE [LARGE SCALE GENOMIC DNA]</scope>
    <source>
        <strain evidence="3 4">AB6</strain>
    </source>
</reference>
<dbReference type="Pfam" id="PF00990">
    <property type="entry name" value="GGDEF"/>
    <property type="match status" value="1"/>
</dbReference>
<dbReference type="CDD" id="cd01948">
    <property type="entry name" value="EAL"/>
    <property type="match status" value="1"/>
</dbReference>
<sequence>AAMSLFGASEIQELRPLGSAGVSPPLQPDGTHSAEKWQQTLEQVRRQGSLALEWELLRCDGAPLIARVNLTHTQEDELLHCSIDDISDLKQALSRLEFLVHHDPLTSLPNRYSALKQLNQLLYQQDKPVGTGVISLKLRRFREFNDAYGHSMGDRLLKQVAIELSCALPPSFTLCRITGPEYLLVVTDVQSHADLECACEQVSGLCGRMIQVEDIGIRLHFRLGASLAPQDGSDPEKLLQQANMACEHTKQDGVEHFCLYEARMSDELLNFMQIRQRLLQALEQQEFELYYQPQLDLSSGKVIGVEALIRWNRPGHGVVAPGHFIGAAEDSGLIRPLGRWVLREACRQAAQWRTAGWTGLKVAVNLSAVQFRHQSIRWDVFDALEESQLPAECLELELTESLLLADDGGVSSTLSSWKEAGIQLAIDDFGTGYSSLSYLKRLAIDKLKIDRSFVSNLLEDEQDRYIVRAILQMAHSLKISTVAEGIEHPQIGEQLAQLGCNAGQGYLYAKPLPAAEFMAWLREQKFTPLTGQP</sequence>
<dbReference type="InterPro" id="IPR001633">
    <property type="entry name" value="EAL_dom"/>
</dbReference>
<evidence type="ECO:0000259" key="1">
    <source>
        <dbReference type="PROSITE" id="PS50883"/>
    </source>
</evidence>
<evidence type="ECO:0000313" key="3">
    <source>
        <dbReference type="EMBL" id="MYZ54110.1"/>
    </source>
</evidence>
<organism evidence="3 4">
    <name type="scientific">Malikia spinosa</name>
    <dbReference type="NCBI Taxonomy" id="86180"/>
    <lineage>
        <taxon>Bacteria</taxon>
        <taxon>Pseudomonadati</taxon>
        <taxon>Pseudomonadota</taxon>
        <taxon>Betaproteobacteria</taxon>
        <taxon>Burkholderiales</taxon>
        <taxon>Comamonadaceae</taxon>
        <taxon>Malikia</taxon>
    </lineage>
</organism>
<name>A0A7C9JAR3_9BURK</name>
<protein>
    <submittedName>
        <fullName evidence="3">EAL domain-containing protein</fullName>
    </submittedName>
</protein>
<dbReference type="SMART" id="SM00267">
    <property type="entry name" value="GGDEF"/>
    <property type="match status" value="1"/>
</dbReference>
<dbReference type="SUPFAM" id="SSF55073">
    <property type="entry name" value="Nucleotide cyclase"/>
    <property type="match status" value="1"/>
</dbReference>
<dbReference type="Pfam" id="PF00563">
    <property type="entry name" value="EAL"/>
    <property type="match status" value="1"/>
</dbReference>